<dbReference type="Gene3D" id="1.10.10.60">
    <property type="entry name" value="Homeodomain-like"/>
    <property type="match status" value="1"/>
</dbReference>
<dbReference type="Pfam" id="PF13837">
    <property type="entry name" value="Myb_DNA-bind_4"/>
    <property type="match status" value="1"/>
</dbReference>
<protein>
    <recommendedName>
        <fullName evidence="2">Myb/SANT-like DNA-binding domain-containing protein</fullName>
    </recommendedName>
</protein>
<accession>A0A819CX76</accession>
<evidence type="ECO:0000313" key="3">
    <source>
        <dbReference type="EMBL" id="CAF3818860.1"/>
    </source>
</evidence>
<gene>
    <name evidence="3" type="ORF">OTI717_LOCUS19285</name>
</gene>
<feature type="region of interest" description="Disordered" evidence="1">
    <location>
        <begin position="122"/>
        <end position="163"/>
    </location>
</feature>
<dbReference type="EMBL" id="CAJOAX010002787">
    <property type="protein sequence ID" value="CAF3818860.1"/>
    <property type="molecule type" value="Genomic_DNA"/>
</dbReference>
<feature type="region of interest" description="Disordered" evidence="1">
    <location>
        <begin position="313"/>
        <end position="349"/>
    </location>
</feature>
<feature type="compositionally biased region" description="Polar residues" evidence="1">
    <location>
        <begin position="143"/>
        <end position="155"/>
    </location>
</feature>
<proteinExistence type="predicted"/>
<evidence type="ECO:0000313" key="4">
    <source>
        <dbReference type="Proteomes" id="UP000663823"/>
    </source>
</evidence>
<sequence length="451" mass="50394">MKPQCVRIIIPSNKQIQFLAPMQQEILQHPRPCVPVQVRLIKSNASVVSSSAIPSTLENNAALRTPPASLNTNQPICSTIVAAPSNQEPPQILSTSASASLENTFVQCDSIINIDNSSIETVPSSSSSSMSMKRHHSSSSQSNKTFVTKSLSTSPKKNKRSKNWSEEDTAVFIDIWSEHYESLMTGGTRNTKIYHAMAKQLNEFLSPRVMTGADVKAKITNLVAEYRKKRKESGKTGSSPSSWRYFEQIDKLLGERPFNDESLISDSISLQEQFLEEIENVSASDLNLNSLTKDDDDDNISNLIKDIEESTNNFDHRSYNSKSPSNSISIQKNTTSNTPDISNKKSLSSKKKKVADMRIELIRQMIDKIDGANEIATKAESKALLLLEKQTKLQEESFNNEKEFLNVFRNSVEIDWDISEPIYRKPTCTIQTTGSLAAREALTQYFSQNPI</sequence>
<dbReference type="PANTHER" id="PTHR22666">
    <property type="entry name" value="MYB_SANT-LIKE DNA-BINDING DOMAIN-CONTAINING PROTEIN 1"/>
    <property type="match status" value="1"/>
</dbReference>
<evidence type="ECO:0000256" key="1">
    <source>
        <dbReference type="SAM" id="MobiDB-lite"/>
    </source>
</evidence>
<name>A0A819CX76_9BILA</name>
<evidence type="ECO:0000259" key="2">
    <source>
        <dbReference type="Pfam" id="PF13837"/>
    </source>
</evidence>
<dbReference type="InterPro" id="IPR026095">
    <property type="entry name" value="Myb/SANT-like_DNA-bd_dom_prot"/>
</dbReference>
<dbReference type="GO" id="GO:0045893">
    <property type="term" value="P:positive regulation of DNA-templated transcription"/>
    <property type="evidence" value="ECO:0007669"/>
    <property type="project" value="TreeGrafter"/>
</dbReference>
<organism evidence="3 4">
    <name type="scientific">Rotaria sordida</name>
    <dbReference type="NCBI Taxonomy" id="392033"/>
    <lineage>
        <taxon>Eukaryota</taxon>
        <taxon>Metazoa</taxon>
        <taxon>Spiralia</taxon>
        <taxon>Gnathifera</taxon>
        <taxon>Rotifera</taxon>
        <taxon>Eurotatoria</taxon>
        <taxon>Bdelloidea</taxon>
        <taxon>Philodinida</taxon>
        <taxon>Philodinidae</taxon>
        <taxon>Rotaria</taxon>
    </lineage>
</organism>
<dbReference type="Proteomes" id="UP000663823">
    <property type="component" value="Unassembled WGS sequence"/>
</dbReference>
<dbReference type="PANTHER" id="PTHR22666:SF3">
    <property type="entry name" value="MYB_SANT-LIKE DNA-BINDING DOMAIN-CONTAINING PROTEIN 1"/>
    <property type="match status" value="1"/>
</dbReference>
<dbReference type="AlphaFoldDB" id="A0A819CX76"/>
<feature type="domain" description="Myb/SANT-like DNA-binding" evidence="2">
    <location>
        <begin position="162"/>
        <end position="252"/>
    </location>
</feature>
<comment type="caution">
    <text evidence="3">The sequence shown here is derived from an EMBL/GenBank/DDBJ whole genome shotgun (WGS) entry which is preliminary data.</text>
</comment>
<feature type="compositionally biased region" description="Low complexity" evidence="1">
    <location>
        <begin position="122"/>
        <end position="131"/>
    </location>
</feature>
<dbReference type="GO" id="GO:0016604">
    <property type="term" value="C:nuclear body"/>
    <property type="evidence" value="ECO:0007669"/>
    <property type="project" value="TreeGrafter"/>
</dbReference>
<dbReference type="InterPro" id="IPR044822">
    <property type="entry name" value="Myb_DNA-bind_4"/>
</dbReference>
<reference evidence="3" key="1">
    <citation type="submission" date="2021-02" db="EMBL/GenBank/DDBJ databases">
        <authorList>
            <person name="Nowell W R."/>
        </authorList>
    </citation>
    <scope>NUCLEOTIDE SEQUENCE</scope>
</reference>
<feature type="compositionally biased region" description="Low complexity" evidence="1">
    <location>
        <begin position="320"/>
        <end position="333"/>
    </location>
</feature>